<dbReference type="Gramene" id="TKW21397">
    <property type="protein sequence ID" value="TKW21397"/>
    <property type="gene ID" value="SEVIR_4G161501v2"/>
</dbReference>
<accession>A0A4U6VBQ2</accession>
<protein>
    <submittedName>
        <fullName evidence="1">Uncharacterized protein</fullName>
    </submittedName>
</protein>
<sequence>MSTVRCSARLATRRPMPAMQQAQHNLCKKLGLLTDEMQPIEVELQEFLSMFQGPVPQDIIVALTAIFNLNDPVAEQLDEAMVVAAGEAIEDF</sequence>
<dbReference type="EMBL" id="CM016555">
    <property type="protein sequence ID" value="TKW21397.1"/>
    <property type="molecule type" value="Genomic_DNA"/>
</dbReference>
<evidence type="ECO:0000313" key="2">
    <source>
        <dbReference type="Proteomes" id="UP000298652"/>
    </source>
</evidence>
<name>A0A4U6VBQ2_SETVI</name>
<keyword evidence="2" id="KW-1185">Reference proteome</keyword>
<proteinExistence type="predicted"/>
<dbReference type="AlphaFoldDB" id="A0A4U6VBQ2"/>
<reference evidence="1" key="1">
    <citation type="submission" date="2019-03" db="EMBL/GenBank/DDBJ databases">
        <title>WGS assembly of Setaria viridis.</title>
        <authorList>
            <person name="Huang P."/>
            <person name="Jenkins J."/>
            <person name="Grimwood J."/>
            <person name="Barry K."/>
            <person name="Healey A."/>
            <person name="Mamidi S."/>
            <person name="Sreedasyam A."/>
            <person name="Shu S."/>
            <person name="Feldman M."/>
            <person name="Wu J."/>
            <person name="Yu Y."/>
            <person name="Chen C."/>
            <person name="Johnson J."/>
            <person name="Rokhsar D."/>
            <person name="Baxter I."/>
            <person name="Schmutz J."/>
            <person name="Brutnell T."/>
            <person name="Kellogg E."/>
        </authorList>
    </citation>
    <scope>NUCLEOTIDE SEQUENCE [LARGE SCALE GENOMIC DNA]</scope>
</reference>
<organism evidence="1 2">
    <name type="scientific">Setaria viridis</name>
    <name type="common">Green bristlegrass</name>
    <name type="synonym">Setaria italica subsp. viridis</name>
    <dbReference type="NCBI Taxonomy" id="4556"/>
    <lineage>
        <taxon>Eukaryota</taxon>
        <taxon>Viridiplantae</taxon>
        <taxon>Streptophyta</taxon>
        <taxon>Embryophyta</taxon>
        <taxon>Tracheophyta</taxon>
        <taxon>Spermatophyta</taxon>
        <taxon>Magnoliopsida</taxon>
        <taxon>Liliopsida</taxon>
        <taxon>Poales</taxon>
        <taxon>Poaceae</taxon>
        <taxon>PACMAD clade</taxon>
        <taxon>Panicoideae</taxon>
        <taxon>Panicodae</taxon>
        <taxon>Paniceae</taxon>
        <taxon>Cenchrinae</taxon>
        <taxon>Setaria</taxon>
    </lineage>
</organism>
<dbReference type="OMA" id="AQHNLCK"/>
<dbReference type="Proteomes" id="UP000298652">
    <property type="component" value="Chromosome 4"/>
</dbReference>
<gene>
    <name evidence="1" type="ORF">SEVIR_4G161501v2</name>
</gene>
<evidence type="ECO:0000313" key="1">
    <source>
        <dbReference type="EMBL" id="TKW21397.1"/>
    </source>
</evidence>